<dbReference type="Proteomes" id="UP000283269">
    <property type="component" value="Unassembled WGS sequence"/>
</dbReference>
<evidence type="ECO:0000313" key="2">
    <source>
        <dbReference type="EMBL" id="PPQ82491.1"/>
    </source>
</evidence>
<accession>A0A409WVL2</accession>
<name>A0A409WVL2_PSICY</name>
<comment type="caution">
    <text evidence="2">The sequence shown here is derived from an EMBL/GenBank/DDBJ whole genome shotgun (WGS) entry which is preliminary data.</text>
</comment>
<feature type="transmembrane region" description="Helical" evidence="1">
    <location>
        <begin position="274"/>
        <end position="296"/>
    </location>
</feature>
<feature type="transmembrane region" description="Helical" evidence="1">
    <location>
        <begin position="182"/>
        <end position="208"/>
    </location>
</feature>
<keyword evidence="1" id="KW-1133">Transmembrane helix</keyword>
<sequence>MDIHAGSSTSPTRSIRAENRVSQSWIRNKLFRIGRTVLHNREPNILPGPNSGTPLRPTIRNSRPYSLLLQRASSPLSAQLRRIRHIVHLRFSFRVRMSATAVAETLWRAFDTVVLLGMGTGYAIRFEEFAAVSQGEGCGAIIREWRDEQQEEWNRLYTTLAILATMHAAILAINLPAPPLAFSLWLGGASLSVCGLFIVQFFSIKAFSIRDVDMPLLLGHSNIEENDSLISSTLLIIAISSPAAMLMWAALLFVVGMVDYVAEVDMLDGKFRCIAAVPLGAGILFMILTVGIGEIIEKRLRTKVRTDRLFEII</sequence>
<proteinExistence type="predicted"/>
<dbReference type="AlphaFoldDB" id="A0A409WVL2"/>
<dbReference type="InParanoid" id="A0A409WVL2"/>
<feature type="transmembrane region" description="Helical" evidence="1">
    <location>
        <begin position="156"/>
        <end position="176"/>
    </location>
</feature>
<evidence type="ECO:0000256" key="1">
    <source>
        <dbReference type="SAM" id="Phobius"/>
    </source>
</evidence>
<organism evidence="2 3">
    <name type="scientific">Psilocybe cyanescens</name>
    <dbReference type="NCBI Taxonomy" id="93625"/>
    <lineage>
        <taxon>Eukaryota</taxon>
        <taxon>Fungi</taxon>
        <taxon>Dikarya</taxon>
        <taxon>Basidiomycota</taxon>
        <taxon>Agaricomycotina</taxon>
        <taxon>Agaricomycetes</taxon>
        <taxon>Agaricomycetidae</taxon>
        <taxon>Agaricales</taxon>
        <taxon>Agaricineae</taxon>
        <taxon>Strophariaceae</taxon>
        <taxon>Psilocybe</taxon>
    </lineage>
</organism>
<dbReference type="OrthoDB" id="3036455at2759"/>
<feature type="transmembrane region" description="Helical" evidence="1">
    <location>
        <begin position="229"/>
        <end position="254"/>
    </location>
</feature>
<evidence type="ECO:0000313" key="3">
    <source>
        <dbReference type="Proteomes" id="UP000283269"/>
    </source>
</evidence>
<reference evidence="2 3" key="1">
    <citation type="journal article" date="2018" name="Evol. Lett.">
        <title>Horizontal gene cluster transfer increased hallucinogenic mushroom diversity.</title>
        <authorList>
            <person name="Reynolds H.T."/>
            <person name="Vijayakumar V."/>
            <person name="Gluck-Thaler E."/>
            <person name="Korotkin H.B."/>
            <person name="Matheny P.B."/>
            <person name="Slot J.C."/>
        </authorList>
    </citation>
    <scope>NUCLEOTIDE SEQUENCE [LARGE SCALE GENOMIC DNA]</scope>
    <source>
        <strain evidence="2 3">2631</strain>
    </source>
</reference>
<keyword evidence="1" id="KW-0812">Transmembrane</keyword>
<gene>
    <name evidence="2" type="ORF">CVT25_007329</name>
</gene>
<keyword evidence="3" id="KW-1185">Reference proteome</keyword>
<dbReference type="EMBL" id="NHYD01003130">
    <property type="protein sequence ID" value="PPQ82491.1"/>
    <property type="molecule type" value="Genomic_DNA"/>
</dbReference>
<keyword evidence="1" id="KW-0472">Membrane</keyword>
<protein>
    <submittedName>
        <fullName evidence="2">Uncharacterized protein</fullName>
    </submittedName>
</protein>